<comment type="caution">
    <text evidence="5">The sequence shown here is derived from an EMBL/GenBank/DDBJ whole genome shotgun (WGS) entry which is preliminary data.</text>
</comment>
<dbReference type="InterPro" id="IPR036351">
    <property type="entry name" value="Ribosomal_eL32_sf"/>
</dbReference>
<feature type="compositionally biased region" description="Pro residues" evidence="4">
    <location>
        <begin position="55"/>
        <end position="73"/>
    </location>
</feature>
<proteinExistence type="inferred from homology"/>
<dbReference type="PROSITE" id="PS00580">
    <property type="entry name" value="RIBOSOMAL_L32E"/>
    <property type="match status" value="1"/>
</dbReference>
<feature type="non-terminal residue" evidence="5">
    <location>
        <position position="730"/>
    </location>
</feature>
<keyword evidence="6" id="KW-1185">Reference proteome</keyword>
<reference evidence="5" key="1">
    <citation type="journal article" date="2021" name="Evol. Appl.">
        <title>The genome of the Pyrenean desman and the effects of bottlenecks and inbreeding on the genomic landscape of an endangered species.</title>
        <authorList>
            <person name="Escoda L."/>
            <person name="Castresana J."/>
        </authorList>
    </citation>
    <scope>NUCLEOTIDE SEQUENCE</scope>
    <source>
        <strain evidence="5">IBE-C5619</strain>
    </source>
</reference>
<evidence type="ECO:0000256" key="4">
    <source>
        <dbReference type="SAM" id="MobiDB-lite"/>
    </source>
</evidence>
<dbReference type="GO" id="GO:0006412">
    <property type="term" value="P:translation"/>
    <property type="evidence" value="ECO:0007669"/>
    <property type="project" value="InterPro"/>
</dbReference>
<evidence type="ECO:0000256" key="2">
    <source>
        <dbReference type="ARBA" id="ARBA00022980"/>
    </source>
</evidence>
<dbReference type="GO" id="GO:0005840">
    <property type="term" value="C:ribosome"/>
    <property type="evidence" value="ECO:0007669"/>
    <property type="project" value="UniProtKB-KW"/>
</dbReference>
<dbReference type="InterPro" id="IPR018263">
    <property type="entry name" value="Ribosomal_eL32_CS"/>
</dbReference>
<dbReference type="OrthoDB" id="10005811at2759"/>
<organism evidence="5 6">
    <name type="scientific">Galemys pyrenaicus</name>
    <name type="common">Iberian desman</name>
    <name type="synonym">Pyrenean desman</name>
    <dbReference type="NCBI Taxonomy" id="202257"/>
    <lineage>
        <taxon>Eukaryota</taxon>
        <taxon>Metazoa</taxon>
        <taxon>Chordata</taxon>
        <taxon>Craniata</taxon>
        <taxon>Vertebrata</taxon>
        <taxon>Euteleostomi</taxon>
        <taxon>Mammalia</taxon>
        <taxon>Eutheria</taxon>
        <taxon>Laurasiatheria</taxon>
        <taxon>Eulipotyphla</taxon>
        <taxon>Talpidae</taxon>
        <taxon>Galemys</taxon>
    </lineage>
</organism>
<comment type="similarity">
    <text evidence="1">Belongs to the eukaryotic ribosomal protein eL32 family.</text>
</comment>
<dbReference type="InterPro" id="IPR001515">
    <property type="entry name" value="Ribosomal_eL32"/>
</dbReference>
<dbReference type="Proteomes" id="UP000700334">
    <property type="component" value="Unassembled WGS sequence"/>
</dbReference>
<dbReference type="PANTHER" id="PTHR47225">
    <property type="entry name" value="EF-HAND CALCIUM-BINDING DOMAIN-CONTAINING PROTEIN 12"/>
    <property type="match status" value="1"/>
</dbReference>
<dbReference type="SMART" id="SM01393">
    <property type="entry name" value="Ribosomal_L32e"/>
    <property type="match status" value="1"/>
</dbReference>
<protein>
    <submittedName>
        <fullName evidence="5">EF-hand calcium-binding domain-containing protein 12</fullName>
    </submittedName>
</protein>
<dbReference type="InterPro" id="IPR042847">
    <property type="entry name" value="EFC12"/>
</dbReference>
<dbReference type="SUPFAM" id="SSF47473">
    <property type="entry name" value="EF-hand"/>
    <property type="match status" value="1"/>
</dbReference>
<evidence type="ECO:0000256" key="3">
    <source>
        <dbReference type="ARBA" id="ARBA00023274"/>
    </source>
</evidence>
<sequence>LCQSRDSLDEIDKNASKDPVFDPELVIAHCFKQFKQEDFCLPQSRRRIIILPQKEGPPPIPPVPPALPVPPQPQAALQPTARLKGLESESPPEQQEDLRTWLSRRLKLRGDLDSFGDTQKWLQNKASLTPSEATVLNRIRRREQQVLLEKPLTVIPFTKKKRTRVLHRVVPQLQLPSPPALLAFYAYVRSRKAKILELFHKVVRGENQISREEFFLALKTFGVPLKYQEVEDVVIYLSSLGKKNTITTDVLESTYKKWYLAEQKSTLPATKQYRRSAEVKASCSLPQKQVEAAPELPKMDLLTVPPVNTDKESRPLTLEEMEEVGKRYRERRRRLQSKLRHPSIEYSEQCRLVRSGVRQVDDHCLPSTISGEMEQLINVARRDTFLVYLRCWKLCRAYGLALTEDLLMKALLYPGDKLIVQEAQVRPIRQPGGYYSDSKKVGRLRVAQPRLPPLEEDAKKLDRLSVRKSARKIRKIHFKEFEDFIRRSPGPGLSAITTFPLFASSRKMQLKRLDVTQQTHPNFFWPGHLLDKLRLYLPSVTVDRSLAIFSCVRHQPPIYSYHSKHWWPITHKNYLTYAYYDADKNDPGVLDPALPVLGPLPLRKPKIVKKRTKKFIRHQSDRYVKIKRNWRKPRGIDNRVRRRFKGQILMPNIGYGSNKKTKHMLPSGFRKFLVHNVKELEVLLMCNKSYCAEIAHNVSSKNRKAIVERAAQLAIRVTNPNARLRSEENE</sequence>
<dbReference type="InterPro" id="IPR011992">
    <property type="entry name" value="EF-hand-dom_pair"/>
</dbReference>
<evidence type="ECO:0000313" key="6">
    <source>
        <dbReference type="Proteomes" id="UP000700334"/>
    </source>
</evidence>
<keyword evidence="3" id="KW-0687">Ribonucleoprotein</keyword>
<dbReference type="GO" id="GO:1990904">
    <property type="term" value="C:ribonucleoprotein complex"/>
    <property type="evidence" value="ECO:0007669"/>
    <property type="project" value="UniProtKB-KW"/>
</dbReference>
<dbReference type="Pfam" id="PF01655">
    <property type="entry name" value="Ribosomal_L32e"/>
    <property type="match status" value="1"/>
</dbReference>
<dbReference type="SUPFAM" id="SSF52042">
    <property type="entry name" value="Ribosomal protein L32e"/>
    <property type="match status" value="1"/>
</dbReference>
<name>A0A8J6AA94_GALPY</name>
<evidence type="ECO:0000256" key="1">
    <source>
        <dbReference type="ARBA" id="ARBA00008431"/>
    </source>
</evidence>
<evidence type="ECO:0000313" key="5">
    <source>
        <dbReference type="EMBL" id="KAG8516928.1"/>
    </source>
</evidence>
<dbReference type="AlphaFoldDB" id="A0A8J6AA94"/>
<dbReference type="PANTHER" id="PTHR47225:SF1">
    <property type="entry name" value="EF-HAND CALCIUM-BINDING DOMAIN-CONTAINING PROTEIN 12"/>
    <property type="match status" value="1"/>
</dbReference>
<keyword evidence="2" id="KW-0689">Ribosomal protein</keyword>
<dbReference type="EMBL" id="JAGFMF010011663">
    <property type="protein sequence ID" value="KAG8516928.1"/>
    <property type="molecule type" value="Genomic_DNA"/>
</dbReference>
<gene>
    <name evidence="5" type="ORF">J0S82_013483</name>
</gene>
<accession>A0A8J6AA94</accession>
<dbReference type="CDD" id="cd00513">
    <property type="entry name" value="Ribosomal_L32_L32e"/>
    <property type="match status" value="1"/>
</dbReference>
<dbReference type="GO" id="GO:0003735">
    <property type="term" value="F:structural constituent of ribosome"/>
    <property type="evidence" value="ECO:0007669"/>
    <property type="project" value="InterPro"/>
</dbReference>
<feature type="region of interest" description="Disordered" evidence="4">
    <location>
        <begin position="53"/>
        <end position="76"/>
    </location>
</feature>